<gene>
    <name evidence="1" type="ORF">FA95DRAFT_1602600</name>
</gene>
<evidence type="ECO:0000313" key="1">
    <source>
        <dbReference type="EMBL" id="KAI0051583.1"/>
    </source>
</evidence>
<dbReference type="EMBL" id="MU275851">
    <property type="protein sequence ID" value="KAI0051583.1"/>
    <property type="molecule type" value="Genomic_DNA"/>
</dbReference>
<name>A0ACB8S550_9AGAM</name>
<evidence type="ECO:0000313" key="2">
    <source>
        <dbReference type="Proteomes" id="UP000814033"/>
    </source>
</evidence>
<sequence>MSSAALPSKTSATSPSPSSAASGTQPAAASPAHKLDPLIFVFHVDLVLISLFALYVLLTLPRALAHVFQPSEFFNGLFLRAGAQSSEAPKRTQSTRTLTRADTSQSNRTLARADTSQSNRTLARADTSKSHGHSKSQPAIRSQSTRTNRSGLTLVEPSDGDHTLNSHAHFVTRARSRRSPQVVFNAPTRVPSWTTLTHPRVVYALNYRLATGLSVAKLAVLFAYLGVVLYAGLYRSNPFTDPVRAGYVAMSQIPIVVSLAGKNNWLSLACGVGYEKLNYLHRFAGRLVILAVNVHALGYLYKWSLNGTINSEFARPKFLAALVALGAADLLMVGTADYVRRRMYNLFVATHIVGLITFIVATYFHAPTSLPYILCGLGLYLCDHLFRLAKTRYTTAYITPEVHLNNGSTRIEIPSLTSGWRAGQHVRLRVVNPSRGSWLGWWTAWCVGRARPFTIASASGGKGLEMIAKKQGKWTGHLYQMATGGDSERPREKQGQEKGKKAYLDMDPESALALTRKVRVLVEGPYSGPGHTLFTAYSGALLIAGGSGITYILSVLEDILQKHSEGRSRLRVIEVVWSIGDPESFSALLPTLIPLLRPRASPHAPLCLRFTVHYTRASARPLRLPAPSSLPVGLHITPGRPNVQSALQGTIDSVLVAHTGGHLGELPSGVIVGTCGPVELGDEVTASVGRVPWRPWRDVGGVETVDEVFGW</sequence>
<reference evidence="1" key="2">
    <citation type="journal article" date="2022" name="New Phytol.">
        <title>Evolutionary transition to the ectomycorrhizal habit in the genomes of a hyperdiverse lineage of mushroom-forming fungi.</title>
        <authorList>
            <person name="Looney B."/>
            <person name="Miyauchi S."/>
            <person name="Morin E."/>
            <person name="Drula E."/>
            <person name="Courty P.E."/>
            <person name="Kohler A."/>
            <person name="Kuo A."/>
            <person name="LaButti K."/>
            <person name="Pangilinan J."/>
            <person name="Lipzen A."/>
            <person name="Riley R."/>
            <person name="Andreopoulos W."/>
            <person name="He G."/>
            <person name="Johnson J."/>
            <person name="Nolan M."/>
            <person name="Tritt A."/>
            <person name="Barry K.W."/>
            <person name="Grigoriev I.V."/>
            <person name="Nagy L.G."/>
            <person name="Hibbett D."/>
            <person name="Henrissat B."/>
            <person name="Matheny P.B."/>
            <person name="Labbe J."/>
            <person name="Martin F.M."/>
        </authorList>
    </citation>
    <scope>NUCLEOTIDE SEQUENCE</scope>
    <source>
        <strain evidence="1">FP105234-sp</strain>
    </source>
</reference>
<reference evidence="1" key="1">
    <citation type="submission" date="2021-02" db="EMBL/GenBank/DDBJ databases">
        <authorList>
            <consortium name="DOE Joint Genome Institute"/>
            <person name="Ahrendt S."/>
            <person name="Looney B.P."/>
            <person name="Miyauchi S."/>
            <person name="Morin E."/>
            <person name="Drula E."/>
            <person name="Courty P.E."/>
            <person name="Chicoki N."/>
            <person name="Fauchery L."/>
            <person name="Kohler A."/>
            <person name="Kuo A."/>
            <person name="Labutti K."/>
            <person name="Pangilinan J."/>
            <person name="Lipzen A."/>
            <person name="Riley R."/>
            <person name="Andreopoulos W."/>
            <person name="He G."/>
            <person name="Johnson J."/>
            <person name="Barry K.W."/>
            <person name="Grigoriev I.V."/>
            <person name="Nagy L."/>
            <person name="Hibbett D."/>
            <person name="Henrissat B."/>
            <person name="Matheny P.B."/>
            <person name="Labbe J."/>
            <person name="Martin F."/>
        </authorList>
    </citation>
    <scope>NUCLEOTIDE SEQUENCE</scope>
    <source>
        <strain evidence="1">FP105234-sp</strain>
    </source>
</reference>
<accession>A0ACB8S550</accession>
<keyword evidence="2" id="KW-1185">Reference proteome</keyword>
<organism evidence="1 2">
    <name type="scientific">Auriscalpium vulgare</name>
    <dbReference type="NCBI Taxonomy" id="40419"/>
    <lineage>
        <taxon>Eukaryota</taxon>
        <taxon>Fungi</taxon>
        <taxon>Dikarya</taxon>
        <taxon>Basidiomycota</taxon>
        <taxon>Agaricomycotina</taxon>
        <taxon>Agaricomycetes</taxon>
        <taxon>Russulales</taxon>
        <taxon>Auriscalpiaceae</taxon>
        <taxon>Auriscalpium</taxon>
    </lineage>
</organism>
<dbReference type="Proteomes" id="UP000814033">
    <property type="component" value="Unassembled WGS sequence"/>
</dbReference>
<protein>
    <submittedName>
        <fullName evidence="1">Uncharacterized protein</fullName>
    </submittedName>
</protein>
<comment type="caution">
    <text evidence="1">The sequence shown here is derived from an EMBL/GenBank/DDBJ whole genome shotgun (WGS) entry which is preliminary data.</text>
</comment>
<proteinExistence type="predicted"/>